<feature type="transmembrane region" description="Helical" evidence="1">
    <location>
        <begin position="157"/>
        <end position="177"/>
    </location>
</feature>
<dbReference type="EMBL" id="CP012502">
    <property type="protein sequence ID" value="AOM83594.1"/>
    <property type="molecule type" value="Genomic_DNA"/>
</dbReference>
<feature type="transmembrane region" description="Helical" evidence="1">
    <location>
        <begin position="21"/>
        <end position="43"/>
    </location>
</feature>
<keyword evidence="3" id="KW-1185">Reference proteome</keyword>
<keyword evidence="1" id="KW-0472">Membrane</keyword>
<organism evidence="2 3">
    <name type="scientific">Salisediminibacterium beveridgei</name>
    <dbReference type="NCBI Taxonomy" id="632773"/>
    <lineage>
        <taxon>Bacteria</taxon>
        <taxon>Bacillati</taxon>
        <taxon>Bacillota</taxon>
        <taxon>Bacilli</taxon>
        <taxon>Bacillales</taxon>
        <taxon>Bacillaceae</taxon>
        <taxon>Salisediminibacterium</taxon>
    </lineage>
</organism>
<dbReference type="OrthoDB" id="4187110at2"/>
<evidence type="ECO:0000313" key="2">
    <source>
        <dbReference type="EMBL" id="AOM83594.1"/>
    </source>
</evidence>
<feature type="transmembrane region" description="Helical" evidence="1">
    <location>
        <begin position="123"/>
        <end position="145"/>
    </location>
</feature>
<protein>
    <submittedName>
        <fullName evidence="2">Putative transmembrane protein yxlG</fullName>
    </submittedName>
</protein>
<dbReference type="Proteomes" id="UP000094463">
    <property type="component" value="Chromosome"/>
</dbReference>
<gene>
    <name evidence="2" type="primary">yxlG</name>
    <name evidence="2" type="ORF">BBEV_2236</name>
</gene>
<name>A0A1D7QX59_9BACI</name>
<feature type="transmembrane region" description="Helical" evidence="1">
    <location>
        <begin position="230"/>
        <end position="252"/>
    </location>
</feature>
<dbReference type="PANTHER" id="PTHR37305:SF1">
    <property type="entry name" value="MEMBRANE PROTEIN"/>
    <property type="match status" value="1"/>
</dbReference>
<dbReference type="Pfam" id="PF12679">
    <property type="entry name" value="ABC2_membrane_2"/>
    <property type="match status" value="1"/>
</dbReference>
<feature type="transmembrane region" description="Helical" evidence="1">
    <location>
        <begin position="184"/>
        <end position="202"/>
    </location>
</feature>
<sequence>MRQFLILFKKEWMETLRNHKWLWLPVVFMILGLTQPLTSYYFADIMESFGGLPEGAVFDMPQPMAGEVLAGTLSQFSQVGMLVVVLAYMGTVSQERTSGALSMVLVKPVSHEAYLLAKWVQMVLMTAIAFGLGFLLSAYYTYLLIGEFSIGTAASGAMVYLVWLIFAVSLVLFLSVVLTKQAAVAFLSLGTLLVLSFLSMYAPELFAWSPGALSGHSQHLFMTNEVDDGFWGSLIVSGVLIAALLLISIGVFKKSELVVKDQ</sequence>
<keyword evidence="1 2" id="KW-0812">Transmembrane</keyword>
<dbReference type="AlphaFoldDB" id="A0A1D7QX59"/>
<evidence type="ECO:0000313" key="3">
    <source>
        <dbReference type="Proteomes" id="UP000094463"/>
    </source>
</evidence>
<dbReference type="GO" id="GO:0140359">
    <property type="term" value="F:ABC-type transporter activity"/>
    <property type="evidence" value="ECO:0007669"/>
    <property type="project" value="InterPro"/>
</dbReference>
<keyword evidence="1" id="KW-1133">Transmembrane helix</keyword>
<evidence type="ECO:0000256" key="1">
    <source>
        <dbReference type="SAM" id="Phobius"/>
    </source>
</evidence>
<dbReference type="RefSeq" id="WP_069365561.1">
    <property type="nucleotide sequence ID" value="NZ_CP012502.1"/>
</dbReference>
<feature type="transmembrane region" description="Helical" evidence="1">
    <location>
        <begin position="68"/>
        <end position="89"/>
    </location>
</feature>
<dbReference type="GO" id="GO:0005886">
    <property type="term" value="C:plasma membrane"/>
    <property type="evidence" value="ECO:0007669"/>
    <property type="project" value="UniProtKB-SubCell"/>
</dbReference>
<dbReference type="KEGG" id="bbev:BBEV_2236"/>
<reference evidence="2 3" key="1">
    <citation type="submission" date="2015-08" db="EMBL/GenBank/DDBJ databases">
        <title>The complete genome sequence of Bacillus beveridgei MLTeJB.</title>
        <authorList>
            <person name="Hanson T.E."/>
            <person name="Mesa C."/>
            <person name="Basesman S.M."/>
            <person name="Oremland R.S."/>
        </authorList>
    </citation>
    <scope>NUCLEOTIDE SEQUENCE [LARGE SCALE GENOMIC DNA]</scope>
    <source>
        <strain evidence="2 3">MLTeJB</strain>
    </source>
</reference>
<accession>A0A1D7QX59</accession>
<dbReference type="PANTHER" id="PTHR37305">
    <property type="entry name" value="INTEGRAL MEMBRANE PROTEIN-RELATED"/>
    <property type="match status" value="1"/>
</dbReference>
<proteinExistence type="predicted"/>
<dbReference type="STRING" id="632773.BBEV_2236"/>